<comment type="caution">
    <text evidence="1">The sequence shown here is derived from an EMBL/GenBank/DDBJ whole genome shotgun (WGS) entry which is preliminary data.</text>
</comment>
<accession>S2KF94</accession>
<dbReference type="Proteomes" id="UP000014463">
    <property type="component" value="Unassembled WGS sequence"/>
</dbReference>
<proteinExistence type="predicted"/>
<dbReference type="STRING" id="1121939.L861_06505"/>
<name>S2KF94_LITA3</name>
<dbReference type="AlphaFoldDB" id="S2KF94"/>
<dbReference type="eggNOG" id="COG3505">
    <property type="taxonomic scope" value="Bacteria"/>
</dbReference>
<protein>
    <submittedName>
        <fullName evidence="1">Uncharacterized protein</fullName>
    </submittedName>
</protein>
<organism evidence="1 2">
    <name type="scientific">Litchfieldella anticariensis (strain DSM 16096 / CECT 5854 / CIP 108499 / LMG 22089 / FP35)</name>
    <name type="common">Halomonas anticariensis</name>
    <dbReference type="NCBI Taxonomy" id="1121939"/>
    <lineage>
        <taxon>Bacteria</taxon>
        <taxon>Pseudomonadati</taxon>
        <taxon>Pseudomonadota</taxon>
        <taxon>Gammaproteobacteria</taxon>
        <taxon>Oceanospirillales</taxon>
        <taxon>Halomonadaceae</taxon>
        <taxon>Litchfieldella</taxon>
    </lineage>
</organism>
<evidence type="ECO:0000313" key="1">
    <source>
        <dbReference type="EMBL" id="EPC00585.1"/>
    </source>
</evidence>
<keyword evidence="2" id="KW-1185">Reference proteome</keyword>
<dbReference type="PATRIC" id="fig|1121939.11.peg.4064"/>
<sequence length="96" mass="10529">MVGNFNNLIMLRVREEKTAELLTRQLRKVNVANRMLVSMAGDNSDVTTDIDFTSSGGDRIRKCDPSVTGPSEVTKVVSPPTVYSAISEQTVRIRSG</sequence>
<reference evidence="1 2" key="1">
    <citation type="journal article" date="2013" name="Genome Announc.">
        <title>Draft genome sequence of the moderately halophilic gammaproteobacterium Halomonas anticariensis FP35.</title>
        <authorList>
            <person name="Tahrioui A."/>
            <person name="Quesada E."/>
            <person name="Llamas I."/>
        </authorList>
    </citation>
    <scope>NUCLEOTIDE SEQUENCE [LARGE SCALE GENOMIC DNA]</scope>
    <source>
        <strain evidence="2">DSM 16096 / CECT 5854 / LMG 22089 / FP35</strain>
    </source>
</reference>
<gene>
    <name evidence="1" type="ORF">L861_06505</name>
</gene>
<evidence type="ECO:0000313" key="2">
    <source>
        <dbReference type="Proteomes" id="UP000014463"/>
    </source>
</evidence>
<dbReference type="EMBL" id="ASTJ01000040">
    <property type="protein sequence ID" value="EPC00585.1"/>
    <property type="molecule type" value="Genomic_DNA"/>
</dbReference>